<dbReference type="InterPro" id="IPR053183">
    <property type="entry name" value="ASL1"/>
</dbReference>
<evidence type="ECO:0000313" key="2">
    <source>
        <dbReference type="EMBL" id="KAF2233324.1"/>
    </source>
</evidence>
<dbReference type="GO" id="GO:0016787">
    <property type="term" value="F:hydrolase activity"/>
    <property type="evidence" value="ECO:0007669"/>
    <property type="project" value="UniProtKB-KW"/>
</dbReference>
<gene>
    <name evidence="2" type="ORF">EV356DRAFT_448460</name>
</gene>
<dbReference type="PANTHER" id="PTHR34154">
    <property type="entry name" value="ALKALI-SENSITIVE LINKAGE PROTEIN 1"/>
    <property type="match status" value="1"/>
</dbReference>
<evidence type="ECO:0000259" key="1">
    <source>
        <dbReference type="Pfam" id="PF11790"/>
    </source>
</evidence>
<dbReference type="InterPro" id="IPR024655">
    <property type="entry name" value="Asl1_glyco_hydro_catalytic"/>
</dbReference>
<dbReference type="Proteomes" id="UP000800092">
    <property type="component" value="Unassembled WGS sequence"/>
</dbReference>
<name>A0A6A6H5F1_VIRVR</name>
<dbReference type="SUPFAM" id="SSF51445">
    <property type="entry name" value="(Trans)glycosidases"/>
    <property type="match status" value="1"/>
</dbReference>
<sequence>GIASKQAFKDLAPYISWYSDYTPTTADSGSVKGIPMANGVSCSSDTDDASRMSAFDSLTTAPPFMFGFYEPDCSCPSSSQMSASDGTSIWNEKLAPLASNGTALGSPSMCKQYDEDWLTPFSVDSATGSSLLHADWTYTSIHVNKNSLDGVKADVGYYWTKYQKPIWVSEFACVDDKDGFTPCTDQTEIDQFISDAVDFFQSNGSVVAYGPSNGEGLGTVWPLIDSSTGQLTATGTTYLNKIKSL</sequence>
<feature type="non-terminal residue" evidence="2">
    <location>
        <position position="1"/>
    </location>
</feature>
<dbReference type="AlphaFoldDB" id="A0A6A6H5F1"/>
<keyword evidence="2" id="KW-0378">Hydrolase</keyword>
<organism evidence="2 3">
    <name type="scientific">Viridothelium virens</name>
    <name type="common">Speckled blister lichen</name>
    <name type="synonym">Trypethelium virens</name>
    <dbReference type="NCBI Taxonomy" id="1048519"/>
    <lineage>
        <taxon>Eukaryota</taxon>
        <taxon>Fungi</taxon>
        <taxon>Dikarya</taxon>
        <taxon>Ascomycota</taxon>
        <taxon>Pezizomycotina</taxon>
        <taxon>Dothideomycetes</taxon>
        <taxon>Dothideomycetes incertae sedis</taxon>
        <taxon>Trypetheliales</taxon>
        <taxon>Trypetheliaceae</taxon>
        <taxon>Viridothelium</taxon>
    </lineage>
</organism>
<reference evidence="2" key="1">
    <citation type="journal article" date="2020" name="Stud. Mycol.">
        <title>101 Dothideomycetes genomes: a test case for predicting lifestyles and emergence of pathogens.</title>
        <authorList>
            <person name="Haridas S."/>
            <person name="Albert R."/>
            <person name="Binder M."/>
            <person name="Bloem J."/>
            <person name="Labutti K."/>
            <person name="Salamov A."/>
            <person name="Andreopoulos B."/>
            <person name="Baker S."/>
            <person name="Barry K."/>
            <person name="Bills G."/>
            <person name="Bluhm B."/>
            <person name="Cannon C."/>
            <person name="Castanera R."/>
            <person name="Culley D."/>
            <person name="Daum C."/>
            <person name="Ezra D."/>
            <person name="Gonzalez J."/>
            <person name="Henrissat B."/>
            <person name="Kuo A."/>
            <person name="Liang C."/>
            <person name="Lipzen A."/>
            <person name="Lutzoni F."/>
            <person name="Magnuson J."/>
            <person name="Mondo S."/>
            <person name="Nolan M."/>
            <person name="Ohm R."/>
            <person name="Pangilinan J."/>
            <person name="Park H.-J."/>
            <person name="Ramirez L."/>
            <person name="Alfaro M."/>
            <person name="Sun H."/>
            <person name="Tritt A."/>
            <person name="Yoshinaga Y."/>
            <person name="Zwiers L.-H."/>
            <person name="Turgeon B."/>
            <person name="Goodwin S."/>
            <person name="Spatafora J."/>
            <person name="Crous P."/>
            <person name="Grigoriev I."/>
        </authorList>
    </citation>
    <scope>NUCLEOTIDE SEQUENCE</scope>
    <source>
        <strain evidence="2">Tuck. ex Michener</strain>
    </source>
</reference>
<dbReference type="GO" id="GO:0071966">
    <property type="term" value="P:fungal-type cell wall polysaccharide metabolic process"/>
    <property type="evidence" value="ECO:0007669"/>
    <property type="project" value="TreeGrafter"/>
</dbReference>
<dbReference type="EMBL" id="ML991807">
    <property type="protein sequence ID" value="KAF2233324.1"/>
    <property type="molecule type" value="Genomic_DNA"/>
</dbReference>
<dbReference type="PANTHER" id="PTHR34154:SF14">
    <property type="entry name" value="ASL1-LIKE GLYCOSYL HYDROLASE CATALYTIC DOMAIN-CONTAINING PROTEIN"/>
    <property type="match status" value="1"/>
</dbReference>
<dbReference type="OrthoDB" id="5959761at2759"/>
<dbReference type="InterPro" id="IPR017853">
    <property type="entry name" value="GH"/>
</dbReference>
<feature type="domain" description="Asl1-like glycosyl hydrolase catalytic" evidence="1">
    <location>
        <begin position="5"/>
        <end position="238"/>
    </location>
</feature>
<dbReference type="Pfam" id="PF11790">
    <property type="entry name" value="Glyco_hydro_cc"/>
    <property type="match status" value="1"/>
</dbReference>
<evidence type="ECO:0000313" key="3">
    <source>
        <dbReference type="Proteomes" id="UP000800092"/>
    </source>
</evidence>
<keyword evidence="3" id="KW-1185">Reference proteome</keyword>
<dbReference type="GO" id="GO:0009277">
    <property type="term" value="C:fungal-type cell wall"/>
    <property type="evidence" value="ECO:0007669"/>
    <property type="project" value="TreeGrafter"/>
</dbReference>
<accession>A0A6A6H5F1</accession>
<protein>
    <submittedName>
        <fullName evidence="2">Glycoside hydrolase family 128 protein</fullName>
    </submittedName>
</protein>
<proteinExistence type="predicted"/>